<evidence type="ECO:0000313" key="1">
    <source>
        <dbReference type="EMBL" id="SVC73084.1"/>
    </source>
</evidence>
<protein>
    <submittedName>
        <fullName evidence="1">Uncharacterized protein</fullName>
    </submittedName>
</protein>
<dbReference type="EMBL" id="UINC01107590">
    <property type="protein sequence ID" value="SVC73084.1"/>
    <property type="molecule type" value="Genomic_DNA"/>
</dbReference>
<organism evidence="1">
    <name type="scientific">marine metagenome</name>
    <dbReference type="NCBI Taxonomy" id="408172"/>
    <lineage>
        <taxon>unclassified sequences</taxon>
        <taxon>metagenomes</taxon>
        <taxon>ecological metagenomes</taxon>
    </lineage>
</organism>
<reference evidence="1" key="1">
    <citation type="submission" date="2018-05" db="EMBL/GenBank/DDBJ databases">
        <authorList>
            <person name="Lanie J.A."/>
            <person name="Ng W.-L."/>
            <person name="Kazmierczak K.M."/>
            <person name="Andrzejewski T.M."/>
            <person name="Davidsen T.M."/>
            <person name="Wayne K.J."/>
            <person name="Tettelin H."/>
            <person name="Glass J.I."/>
            <person name="Rusch D."/>
            <person name="Podicherti R."/>
            <person name="Tsui H.-C.T."/>
            <person name="Winkler M.E."/>
        </authorList>
    </citation>
    <scope>NUCLEOTIDE SEQUENCE</scope>
</reference>
<accession>A0A382PI59</accession>
<sequence length="23" mass="2931">MRWRAQSTEGMYKYKDLQQRKKV</sequence>
<name>A0A382PI59_9ZZZZ</name>
<dbReference type="AlphaFoldDB" id="A0A382PI59"/>
<gene>
    <name evidence="1" type="ORF">METZ01_LOCUS325938</name>
</gene>
<proteinExistence type="predicted"/>